<evidence type="ECO:0000256" key="2">
    <source>
        <dbReference type="ARBA" id="ARBA00023027"/>
    </source>
</evidence>
<dbReference type="Pfam" id="PF03721">
    <property type="entry name" value="UDPG_MGDP_dh_N"/>
    <property type="match status" value="1"/>
</dbReference>
<evidence type="ECO:0000259" key="4">
    <source>
        <dbReference type="SMART" id="SM00984"/>
    </source>
</evidence>
<dbReference type="InterPro" id="IPR014027">
    <property type="entry name" value="UDP-Glc/GDP-Man_DH_C"/>
</dbReference>
<protein>
    <submittedName>
        <fullName evidence="5">Nucleotide sugar dehydrogenase</fullName>
    </submittedName>
</protein>
<dbReference type="Pfam" id="PF00984">
    <property type="entry name" value="UDPG_MGDP_dh"/>
    <property type="match status" value="1"/>
</dbReference>
<dbReference type="InterPro" id="IPR017476">
    <property type="entry name" value="UDP-Glc/GDP-Man"/>
</dbReference>
<dbReference type="SUPFAM" id="SSF51735">
    <property type="entry name" value="NAD(P)-binding Rossmann-fold domains"/>
    <property type="match status" value="1"/>
</dbReference>
<dbReference type="GO" id="GO:0000271">
    <property type="term" value="P:polysaccharide biosynthetic process"/>
    <property type="evidence" value="ECO:0007669"/>
    <property type="project" value="InterPro"/>
</dbReference>
<dbReference type="InterPro" id="IPR014026">
    <property type="entry name" value="UDP-Glc/GDP-Man_DH_dimer"/>
</dbReference>
<reference evidence="5 6" key="1">
    <citation type="submission" date="2019-02" db="EMBL/GenBank/DDBJ databases">
        <title>Draft Genome Sequence of Streptomyces sp. AM-2504, identified by 16S rRNA comparative analysis as a Streptomyces Kasugaensis strain.</title>
        <authorList>
            <person name="Napolioni V."/>
            <person name="Giuliodori A.M."/>
            <person name="Spurio R."/>
            <person name="Fabbretti A."/>
        </authorList>
    </citation>
    <scope>NUCLEOTIDE SEQUENCE [LARGE SCALE GENOMIC DNA]</scope>
    <source>
        <strain evidence="5 6">AM-2504</strain>
    </source>
</reference>
<dbReference type="Gene3D" id="3.40.50.720">
    <property type="entry name" value="NAD(P)-binding Rossmann-like Domain"/>
    <property type="match status" value="2"/>
</dbReference>
<dbReference type="Proteomes" id="UP000292452">
    <property type="component" value="Unassembled WGS sequence"/>
</dbReference>
<feature type="domain" description="UDP-glucose/GDP-mannose dehydrogenase C-terminal" evidence="4">
    <location>
        <begin position="317"/>
        <end position="412"/>
    </location>
</feature>
<dbReference type="PANTHER" id="PTHR43491">
    <property type="entry name" value="UDP-N-ACETYL-D-MANNOSAMINE DEHYDROGENASE"/>
    <property type="match status" value="1"/>
</dbReference>
<dbReference type="SUPFAM" id="SSF52413">
    <property type="entry name" value="UDP-glucose/GDP-mannose dehydrogenase C-terminal domain"/>
    <property type="match status" value="1"/>
</dbReference>
<organism evidence="5 6">
    <name type="scientific">Streptomyces kasugaensis</name>
    <dbReference type="NCBI Taxonomy" id="1946"/>
    <lineage>
        <taxon>Bacteria</taxon>
        <taxon>Bacillati</taxon>
        <taxon>Actinomycetota</taxon>
        <taxon>Actinomycetes</taxon>
        <taxon>Kitasatosporales</taxon>
        <taxon>Streptomycetaceae</taxon>
        <taxon>Streptomyces</taxon>
    </lineage>
</organism>
<name>A0A4Q9I130_STRKA</name>
<sequence>MQIVVAGQGYVGLPLAVRAAEVGHHVIGYDVDAHRIRAVAAGQSYVEDVASARLRAVLDSGNYAATTEAAALAGFDIAVITVPTPLRDGAPDLTYIETCARTLGEHLRPGATVVLESTTYPGCTEELLLPILEKASGLRAGEDFLAGFSPERIAPGNKRWSFDGTPKVVSGIDARSLEVIKGFYDGIFQTTVPVSGPKVAELAKLLENTFRLVNISLVNELATLAAPLGVNVWEAIDAAATKPFGFTRFTPGPGVGGHCLPVDPLFLSWKIEQELGGPFRFVDLADDVNRHMPGYVVQRVVDGLDKRGLPVKGSRILLLGLTYKYNATDLRNSPSARVAELLIGLGAEVRGADPNVQESDTSKLNVPRVDASPQEVAAADAVVLLMDHSRFDLAMIEKNAPYVLDCRNRLSGANVETL</sequence>
<dbReference type="InterPro" id="IPR036291">
    <property type="entry name" value="NAD(P)-bd_dom_sf"/>
</dbReference>
<comment type="similarity">
    <text evidence="3">Belongs to the UDP-glucose/GDP-mannose dehydrogenase family.</text>
</comment>
<evidence type="ECO:0000313" key="6">
    <source>
        <dbReference type="Proteomes" id="UP000292452"/>
    </source>
</evidence>
<dbReference type="SMART" id="SM00984">
    <property type="entry name" value="UDPG_MGDP_dh_C"/>
    <property type="match status" value="1"/>
</dbReference>
<dbReference type="GO" id="GO:0016616">
    <property type="term" value="F:oxidoreductase activity, acting on the CH-OH group of donors, NAD or NADP as acceptor"/>
    <property type="evidence" value="ECO:0007669"/>
    <property type="project" value="InterPro"/>
</dbReference>
<dbReference type="AlphaFoldDB" id="A0A4Q9I130"/>
<keyword evidence="6" id="KW-1185">Reference proteome</keyword>
<comment type="caution">
    <text evidence="5">The sequence shown here is derived from an EMBL/GenBank/DDBJ whole genome shotgun (WGS) entry which is preliminary data.</text>
</comment>
<dbReference type="EMBL" id="SIXH01000014">
    <property type="protein sequence ID" value="TBO61115.1"/>
    <property type="molecule type" value="Genomic_DNA"/>
</dbReference>
<evidence type="ECO:0000256" key="3">
    <source>
        <dbReference type="PIRNR" id="PIRNR000124"/>
    </source>
</evidence>
<dbReference type="NCBIfam" id="TIGR03026">
    <property type="entry name" value="NDP-sugDHase"/>
    <property type="match status" value="1"/>
</dbReference>
<dbReference type="GO" id="GO:0016628">
    <property type="term" value="F:oxidoreductase activity, acting on the CH-CH group of donors, NAD or NADP as acceptor"/>
    <property type="evidence" value="ECO:0007669"/>
    <property type="project" value="InterPro"/>
</dbReference>
<keyword evidence="2" id="KW-0520">NAD</keyword>
<dbReference type="PIRSF" id="PIRSF500136">
    <property type="entry name" value="UDP_ManNAc_DH"/>
    <property type="match status" value="1"/>
</dbReference>
<dbReference type="PIRSF" id="PIRSF000124">
    <property type="entry name" value="UDPglc_GDPman_dh"/>
    <property type="match status" value="1"/>
</dbReference>
<gene>
    <name evidence="5" type="ORF">EYS09_02810</name>
</gene>
<dbReference type="InterPro" id="IPR001732">
    <property type="entry name" value="UDP-Glc/GDP-Man_DH_N"/>
</dbReference>
<evidence type="ECO:0000256" key="1">
    <source>
        <dbReference type="ARBA" id="ARBA00023002"/>
    </source>
</evidence>
<evidence type="ECO:0000313" key="5">
    <source>
        <dbReference type="EMBL" id="TBO61115.1"/>
    </source>
</evidence>
<dbReference type="Pfam" id="PF03720">
    <property type="entry name" value="UDPG_MGDP_dh_C"/>
    <property type="match status" value="1"/>
</dbReference>
<dbReference type="InterPro" id="IPR036220">
    <property type="entry name" value="UDP-Glc/GDP-Man_DH_C_sf"/>
</dbReference>
<dbReference type="PANTHER" id="PTHR43491:SF1">
    <property type="entry name" value="UDP-N-ACETYL-D-MANNOSAMINE DEHYDROGENASE"/>
    <property type="match status" value="1"/>
</dbReference>
<dbReference type="RefSeq" id="WP_131122048.1">
    <property type="nucleotide sequence ID" value="NZ_SIXH01000014.1"/>
</dbReference>
<dbReference type="SUPFAM" id="SSF48179">
    <property type="entry name" value="6-phosphogluconate dehydrogenase C-terminal domain-like"/>
    <property type="match status" value="1"/>
</dbReference>
<proteinExistence type="inferred from homology"/>
<dbReference type="GO" id="GO:0051287">
    <property type="term" value="F:NAD binding"/>
    <property type="evidence" value="ECO:0007669"/>
    <property type="project" value="InterPro"/>
</dbReference>
<dbReference type="InterPro" id="IPR028359">
    <property type="entry name" value="UDP_ManNAc/GlcNAc_DH"/>
</dbReference>
<accession>A0A4Q9I130</accession>
<dbReference type="InterPro" id="IPR008927">
    <property type="entry name" value="6-PGluconate_DH-like_C_sf"/>
</dbReference>
<keyword evidence="1" id="KW-0560">Oxidoreductase</keyword>